<reference evidence="1" key="2">
    <citation type="journal article" date="2022" name="New Phytol.">
        <title>Evolutionary transition to the ectomycorrhizal habit in the genomes of a hyperdiverse lineage of mushroom-forming fungi.</title>
        <authorList>
            <person name="Looney B."/>
            <person name="Miyauchi S."/>
            <person name="Morin E."/>
            <person name="Drula E."/>
            <person name="Courty P.E."/>
            <person name="Kohler A."/>
            <person name="Kuo A."/>
            <person name="LaButti K."/>
            <person name="Pangilinan J."/>
            <person name="Lipzen A."/>
            <person name="Riley R."/>
            <person name="Andreopoulos W."/>
            <person name="He G."/>
            <person name="Johnson J."/>
            <person name="Nolan M."/>
            <person name="Tritt A."/>
            <person name="Barry K.W."/>
            <person name="Grigoriev I.V."/>
            <person name="Nagy L.G."/>
            <person name="Hibbett D."/>
            <person name="Henrissat B."/>
            <person name="Matheny P.B."/>
            <person name="Labbe J."/>
            <person name="Martin F.M."/>
        </authorList>
    </citation>
    <scope>NUCLEOTIDE SEQUENCE</scope>
    <source>
        <strain evidence="1">EC-137</strain>
    </source>
</reference>
<keyword evidence="2" id="KW-1185">Reference proteome</keyword>
<proteinExistence type="predicted"/>
<evidence type="ECO:0000313" key="2">
    <source>
        <dbReference type="Proteomes" id="UP000814128"/>
    </source>
</evidence>
<organism evidence="1 2">
    <name type="scientific">Vararia minispora EC-137</name>
    <dbReference type="NCBI Taxonomy" id="1314806"/>
    <lineage>
        <taxon>Eukaryota</taxon>
        <taxon>Fungi</taxon>
        <taxon>Dikarya</taxon>
        <taxon>Basidiomycota</taxon>
        <taxon>Agaricomycotina</taxon>
        <taxon>Agaricomycetes</taxon>
        <taxon>Russulales</taxon>
        <taxon>Lachnocladiaceae</taxon>
        <taxon>Vararia</taxon>
    </lineage>
</organism>
<name>A0ACB8QXW9_9AGAM</name>
<dbReference type="Proteomes" id="UP000814128">
    <property type="component" value="Unassembled WGS sequence"/>
</dbReference>
<protein>
    <submittedName>
        <fullName evidence="1">Xylitol dehydrogenase</fullName>
    </submittedName>
</protein>
<dbReference type="EMBL" id="MU273469">
    <property type="protein sequence ID" value="KAI0036643.1"/>
    <property type="molecule type" value="Genomic_DNA"/>
</dbReference>
<reference evidence="1" key="1">
    <citation type="submission" date="2021-02" db="EMBL/GenBank/DDBJ databases">
        <authorList>
            <consortium name="DOE Joint Genome Institute"/>
            <person name="Ahrendt S."/>
            <person name="Looney B.P."/>
            <person name="Miyauchi S."/>
            <person name="Morin E."/>
            <person name="Drula E."/>
            <person name="Courty P.E."/>
            <person name="Chicoki N."/>
            <person name="Fauchery L."/>
            <person name="Kohler A."/>
            <person name="Kuo A."/>
            <person name="Labutti K."/>
            <person name="Pangilinan J."/>
            <person name="Lipzen A."/>
            <person name="Riley R."/>
            <person name="Andreopoulos W."/>
            <person name="He G."/>
            <person name="Johnson J."/>
            <person name="Barry K.W."/>
            <person name="Grigoriev I.V."/>
            <person name="Nagy L."/>
            <person name="Hibbett D."/>
            <person name="Henrissat B."/>
            <person name="Matheny P.B."/>
            <person name="Labbe J."/>
            <person name="Martin F."/>
        </authorList>
    </citation>
    <scope>NUCLEOTIDE SEQUENCE</scope>
    <source>
        <strain evidence="1">EC-137</strain>
    </source>
</reference>
<accession>A0ACB8QXW9</accession>
<evidence type="ECO:0000313" key="1">
    <source>
        <dbReference type="EMBL" id="KAI0036643.1"/>
    </source>
</evidence>
<sequence>MTANPSFVLRAAEKVVFEERPIPQVGDHDVLVEIKKTGICGSDVHFLLDGRIGDEWVVDKPMILGHESAGVINKVGKKVKNVKLGDRVAVEPGRACGVCEDCLGARIITSKLCPEMLLAACPPFDSGTLTRYFSIPSSMVYPLAPHMTLEDGAMMEPLSVAVHAVHKLAAFRAQQSIAVFGCGPVGILCMAVAKALGSRRIVAVDILDERLTFAKSYAGAETFKPPRAQDGDEKTEAYARSAAALKKELGIESRGPNSIDVVLDASGAEASIYTGLLIVKTGGLFVQVGLGHPDITIPMGILMSKEVAVLPSFRYGPGDYSVSLGLASSGKVDVKPLVSHRFKFEDAVNAFEVARKGHSEDGKSTMKVIISGPGVAIDDV</sequence>
<comment type="caution">
    <text evidence="1">The sequence shown here is derived from an EMBL/GenBank/DDBJ whole genome shotgun (WGS) entry which is preliminary data.</text>
</comment>
<gene>
    <name evidence="1" type="ORF">K488DRAFT_81885</name>
</gene>